<dbReference type="EMBL" id="BMAO01001912">
    <property type="protein sequence ID" value="GFQ76883.1"/>
    <property type="molecule type" value="Genomic_DNA"/>
</dbReference>
<organism evidence="1 2">
    <name type="scientific">Trichonephila clavata</name>
    <name type="common">Joro spider</name>
    <name type="synonym">Nephila clavata</name>
    <dbReference type="NCBI Taxonomy" id="2740835"/>
    <lineage>
        <taxon>Eukaryota</taxon>
        <taxon>Metazoa</taxon>
        <taxon>Ecdysozoa</taxon>
        <taxon>Arthropoda</taxon>
        <taxon>Chelicerata</taxon>
        <taxon>Arachnida</taxon>
        <taxon>Araneae</taxon>
        <taxon>Araneomorphae</taxon>
        <taxon>Entelegynae</taxon>
        <taxon>Araneoidea</taxon>
        <taxon>Nephilidae</taxon>
        <taxon>Trichonephila</taxon>
    </lineage>
</organism>
<comment type="caution">
    <text evidence="1">The sequence shown here is derived from an EMBL/GenBank/DDBJ whole genome shotgun (WGS) entry which is preliminary data.</text>
</comment>
<protein>
    <submittedName>
        <fullName evidence="1">Uncharacterized protein</fullName>
    </submittedName>
</protein>
<sequence>MEQEEALNGLLRGAFFTKEWQHLALFETGLKKEQTMMRKRCEGGKNILSKVQDGTGCMPVKMRYMNRDTFGWECK</sequence>
<name>A0A8X6FCW7_TRICU</name>
<accession>A0A8X6FCW7</accession>
<proteinExistence type="predicted"/>
<reference evidence="1" key="1">
    <citation type="submission" date="2020-07" db="EMBL/GenBank/DDBJ databases">
        <title>Multicomponent nature underlies the extraordinary mechanical properties of spider dragline silk.</title>
        <authorList>
            <person name="Kono N."/>
            <person name="Nakamura H."/>
            <person name="Mori M."/>
            <person name="Yoshida Y."/>
            <person name="Ohtoshi R."/>
            <person name="Malay A.D."/>
            <person name="Moran D.A.P."/>
            <person name="Tomita M."/>
            <person name="Numata K."/>
            <person name="Arakawa K."/>
        </authorList>
    </citation>
    <scope>NUCLEOTIDE SEQUENCE</scope>
</reference>
<gene>
    <name evidence="1" type="ORF">TNCT_17281</name>
</gene>
<dbReference type="Proteomes" id="UP000887116">
    <property type="component" value="Unassembled WGS sequence"/>
</dbReference>
<evidence type="ECO:0000313" key="1">
    <source>
        <dbReference type="EMBL" id="GFQ76883.1"/>
    </source>
</evidence>
<dbReference type="AlphaFoldDB" id="A0A8X6FCW7"/>
<keyword evidence="2" id="KW-1185">Reference proteome</keyword>
<evidence type="ECO:0000313" key="2">
    <source>
        <dbReference type="Proteomes" id="UP000887116"/>
    </source>
</evidence>